<proteinExistence type="predicted"/>
<dbReference type="InterPro" id="IPR009060">
    <property type="entry name" value="UBA-like_sf"/>
</dbReference>
<dbReference type="InterPro" id="IPR015940">
    <property type="entry name" value="UBA"/>
</dbReference>
<feature type="compositionally biased region" description="Polar residues" evidence="4">
    <location>
        <begin position="588"/>
        <end position="601"/>
    </location>
</feature>
<keyword evidence="7" id="KW-1185">Reference proteome</keyword>
<feature type="compositionally biased region" description="Basic residues" evidence="4">
    <location>
        <begin position="138"/>
        <end position="152"/>
    </location>
</feature>
<feature type="region of interest" description="Disordered" evidence="4">
    <location>
        <begin position="69"/>
        <end position="176"/>
    </location>
</feature>
<gene>
    <name evidence="6" type="primary">UBAP2</name>
    <name evidence="6" type="ORF">L345_09674</name>
</gene>
<comment type="caution">
    <text evidence="6">The sequence shown here is derived from an EMBL/GenBank/DDBJ whole genome shotgun (WGS) entry which is preliminary data.</text>
</comment>
<dbReference type="Gene3D" id="1.10.8.10">
    <property type="entry name" value="DNA helicase RuvA subunit, C-terminal domain"/>
    <property type="match status" value="1"/>
</dbReference>
<evidence type="ECO:0000313" key="6">
    <source>
        <dbReference type="EMBL" id="ETE64555.1"/>
    </source>
</evidence>
<sequence>MTSVGSERTRGTREKTQIPATQPTQPQKPVVQLMEVTGKNQDDCIVALHDCNGDVNRAINLLLEGSSDTTSWETVGGKKKSLGKESSENKENREKRGDREVSRGRGTSNRRGRGGSRVRVEENGVETPPGDRPSDRGKRGKGRGFGRARGRGTGRFSAQGMGTFNPADYTDSSATDSFGAKQESWELGENDAAEGTGAWKNSIEEWTAEDWNEDLSETKVFTASSVPAENHVASGQSIDLVTLLQNPGAPNQDLEAPPFDSSQQQAFGQALVFTNSQHNPPAASGTSNPSTVNTYSAQNLSSVLSSGFRELNSSKLANSTGPQILEPLKSPGLSQFASQGPLSTASPVSTTPTSSWDVKSSTSQPSILSHFDFKSQPEPSPVLSQLSQRQQQPPPSQVAAVPPPGLEYFASQKAREPLPVDSCAAGNKTSPLSSLSPENQGVPAHQAQQKQIKPSKRRTPPVSKIPSSAVEMPGSTDVSGLNVQFGALEFGLEPAVSEFGPASSYESSPAPNNILYTKPVNEPLNTSLPMSNTVQESAYVTPAVTSSLTCSVQSTSLVTASSSSSYDQASAHNRNGHNGVRMQPALDTASSVPTSKLETSPPSLPAQGPSLPSTTASTSLLLPSAPSHTAALPSNHPSSLSSASVENTTALLPANTLSVAATLATTSPATSLASTTHSLGLNAASVSLPIPTSRAAPLASSGVPPLLHNQYFVGPGGLLPAYPVSHFLVLLSFSPLPCPATIEPLGRALGWRWVSHSIAKSPAEIVLGGGGGGLHAKAP</sequence>
<dbReference type="GO" id="GO:0005737">
    <property type="term" value="C:cytoplasm"/>
    <property type="evidence" value="ECO:0007669"/>
    <property type="project" value="UniProtKB-SubCell"/>
</dbReference>
<dbReference type="EMBL" id="AZIM01002197">
    <property type="protein sequence ID" value="ETE64555.1"/>
    <property type="molecule type" value="Genomic_DNA"/>
</dbReference>
<feature type="compositionally biased region" description="Low complexity" evidence="4">
    <location>
        <begin position="381"/>
        <end position="391"/>
    </location>
</feature>
<feature type="compositionally biased region" description="Polar residues" evidence="4">
    <location>
        <begin position="356"/>
        <end position="367"/>
    </location>
</feature>
<protein>
    <submittedName>
        <fullName evidence="6">Ubiquitin-associated protein 2</fullName>
    </submittedName>
</protein>
<evidence type="ECO:0000259" key="5">
    <source>
        <dbReference type="SMART" id="SM00165"/>
    </source>
</evidence>
<feature type="region of interest" description="Disordered" evidence="4">
    <location>
        <begin position="420"/>
        <end position="474"/>
    </location>
</feature>
<dbReference type="InterPro" id="IPR022166">
    <property type="entry name" value="UBAP2/Lig"/>
</dbReference>
<feature type="non-terminal residue" evidence="6">
    <location>
        <position position="1"/>
    </location>
</feature>
<evidence type="ECO:0000256" key="4">
    <source>
        <dbReference type="SAM" id="MobiDB-lite"/>
    </source>
</evidence>
<feature type="compositionally biased region" description="Basic and acidic residues" evidence="4">
    <location>
        <begin position="82"/>
        <end position="103"/>
    </location>
</feature>
<dbReference type="Proteomes" id="UP000018936">
    <property type="component" value="Unassembled WGS sequence"/>
</dbReference>
<feature type="domain" description="UBA" evidence="5">
    <location>
        <begin position="26"/>
        <end position="64"/>
    </location>
</feature>
<dbReference type="GO" id="GO:0005634">
    <property type="term" value="C:nucleus"/>
    <property type="evidence" value="ECO:0007669"/>
    <property type="project" value="TreeGrafter"/>
</dbReference>
<evidence type="ECO:0000256" key="2">
    <source>
        <dbReference type="ARBA" id="ARBA00022490"/>
    </source>
</evidence>
<feature type="compositionally biased region" description="Polar residues" evidence="4">
    <location>
        <begin position="427"/>
        <end position="439"/>
    </location>
</feature>
<feature type="region of interest" description="Disordered" evidence="4">
    <location>
        <begin position="588"/>
        <end position="642"/>
    </location>
</feature>
<comment type="subcellular location">
    <subcellularLocation>
        <location evidence="1">Cytoplasm</location>
    </subcellularLocation>
</comment>
<keyword evidence="2" id="KW-0963">Cytoplasm</keyword>
<dbReference type="InterPro" id="IPR051833">
    <property type="entry name" value="TC-DDR_regulator"/>
</dbReference>
<feature type="region of interest" description="Disordered" evidence="4">
    <location>
        <begin position="322"/>
        <end position="403"/>
    </location>
</feature>
<keyword evidence="3" id="KW-0597">Phosphoprotein</keyword>
<name>V8NR73_OPHHA</name>
<accession>V8NR73</accession>
<organism evidence="6 7">
    <name type="scientific">Ophiophagus hannah</name>
    <name type="common">King cobra</name>
    <name type="synonym">Naja hannah</name>
    <dbReference type="NCBI Taxonomy" id="8665"/>
    <lineage>
        <taxon>Eukaryota</taxon>
        <taxon>Metazoa</taxon>
        <taxon>Chordata</taxon>
        <taxon>Craniata</taxon>
        <taxon>Vertebrata</taxon>
        <taxon>Euteleostomi</taxon>
        <taxon>Lepidosauria</taxon>
        <taxon>Squamata</taxon>
        <taxon>Bifurcata</taxon>
        <taxon>Unidentata</taxon>
        <taxon>Episquamata</taxon>
        <taxon>Toxicofera</taxon>
        <taxon>Serpentes</taxon>
        <taxon>Colubroidea</taxon>
        <taxon>Elapidae</taxon>
        <taxon>Elapinae</taxon>
        <taxon>Ophiophagus</taxon>
    </lineage>
</organism>
<feature type="compositionally biased region" description="Low complexity" evidence="4">
    <location>
        <begin position="341"/>
        <end position="355"/>
    </location>
</feature>
<reference evidence="6 7" key="1">
    <citation type="journal article" date="2013" name="Proc. Natl. Acad. Sci. U.S.A.">
        <title>The king cobra genome reveals dynamic gene evolution and adaptation in the snake venom system.</title>
        <authorList>
            <person name="Vonk F.J."/>
            <person name="Casewell N.R."/>
            <person name="Henkel C.V."/>
            <person name="Heimberg A.M."/>
            <person name="Jansen H.J."/>
            <person name="McCleary R.J."/>
            <person name="Kerkkamp H.M."/>
            <person name="Vos R.A."/>
            <person name="Guerreiro I."/>
            <person name="Calvete J.J."/>
            <person name="Wuster W."/>
            <person name="Woods A.E."/>
            <person name="Logan J.M."/>
            <person name="Harrison R.A."/>
            <person name="Castoe T.A."/>
            <person name="de Koning A.P."/>
            <person name="Pollock D.D."/>
            <person name="Yandell M."/>
            <person name="Calderon D."/>
            <person name="Renjifo C."/>
            <person name="Currier R.B."/>
            <person name="Salgado D."/>
            <person name="Pla D."/>
            <person name="Sanz L."/>
            <person name="Hyder A.S."/>
            <person name="Ribeiro J.M."/>
            <person name="Arntzen J.W."/>
            <person name="van den Thillart G.E."/>
            <person name="Boetzer M."/>
            <person name="Pirovano W."/>
            <person name="Dirks R.P."/>
            <person name="Spaink H.P."/>
            <person name="Duboule D."/>
            <person name="McGlinn E."/>
            <person name="Kini R.M."/>
            <person name="Richardson M.K."/>
        </authorList>
    </citation>
    <scope>NUCLEOTIDE SEQUENCE</scope>
    <source>
        <tissue evidence="6">Blood</tissue>
    </source>
</reference>
<dbReference type="PANTHER" id="PTHR16308">
    <property type="entry name" value="UBIQUITIN ASSOCIATED PROTEIN 2-LIKE/LINGERER"/>
    <property type="match status" value="1"/>
</dbReference>
<dbReference type="Pfam" id="PF12478">
    <property type="entry name" value="UBAP2-Lig"/>
    <property type="match status" value="1"/>
</dbReference>
<dbReference type="CDD" id="cd14277">
    <property type="entry name" value="UBA_UBP2_like"/>
    <property type="match status" value="1"/>
</dbReference>
<evidence type="ECO:0000313" key="7">
    <source>
        <dbReference type="Proteomes" id="UP000018936"/>
    </source>
</evidence>
<feature type="compositionally biased region" description="Pro residues" evidence="4">
    <location>
        <begin position="392"/>
        <end position="403"/>
    </location>
</feature>
<feature type="region of interest" description="Disordered" evidence="4">
    <location>
        <begin position="1"/>
        <end position="28"/>
    </location>
</feature>
<feature type="compositionally biased region" description="Low complexity" evidence="4">
    <location>
        <begin position="609"/>
        <end position="642"/>
    </location>
</feature>
<evidence type="ECO:0000256" key="1">
    <source>
        <dbReference type="ARBA" id="ARBA00004496"/>
    </source>
</evidence>
<dbReference type="SMART" id="SM00165">
    <property type="entry name" value="UBA"/>
    <property type="match status" value="1"/>
</dbReference>
<evidence type="ECO:0000256" key="3">
    <source>
        <dbReference type="ARBA" id="ARBA00022553"/>
    </source>
</evidence>
<feature type="compositionally biased region" description="Low complexity" evidence="4">
    <location>
        <begin position="17"/>
        <end position="28"/>
    </location>
</feature>
<feature type="compositionally biased region" description="Basic and acidic residues" evidence="4">
    <location>
        <begin position="7"/>
        <end position="16"/>
    </location>
</feature>
<dbReference type="AlphaFoldDB" id="V8NR73"/>
<dbReference type="OrthoDB" id="5918007at2759"/>
<dbReference type="PANTHER" id="PTHR16308:SF19">
    <property type="entry name" value="UBIQUITIN-ASSOCIATED PROTEIN 2"/>
    <property type="match status" value="1"/>
</dbReference>
<dbReference type="SUPFAM" id="SSF46934">
    <property type="entry name" value="UBA-like"/>
    <property type="match status" value="1"/>
</dbReference>